<name>A0ABX2IIM8_9RHOO</name>
<dbReference type="InterPro" id="IPR048261">
    <property type="entry name" value="SlpA/SlyD-like_ins_sf"/>
</dbReference>
<keyword evidence="3 5" id="KW-0697">Rotamase</keyword>
<evidence type="ECO:0000256" key="3">
    <source>
        <dbReference type="ARBA" id="ARBA00023110"/>
    </source>
</evidence>
<dbReference type="RefSeq" id="WP_170023003.1">
    <property type="nucleotide sequence ID" value="NZ_JABCSC020000005.1"/>
</dbReference>
<evidence type="ECO:0000313" key="8">
    <source>
        <dbReference type="EMBL" id="NSL56688.1"/>
    </source>
</evidence>
<reference evidence="8 9" key="1">
    <citation type="submission" date="2020-06" db="EMBL/GenBank/DDBJ databases">
        <title>Draft genome of Uliginosibacterium sp. IMCC34675.</title>
        <authorList>
            <person name="Song J."/>
        </authorList>
    </citation>
    <scope>NUCLEOTIDE SEQUENCE [LARGE SCALE GENOMIC DNA]</scope>
    <source>
        <strain evidence="8 9">IMCC34675</strain>
    </source>
</reference>
<dbReference type="InterPro" id="IPR001179">
    <property type="entry name" value="PPIase_FKBP_dom"/>
</dbReference>
<dbReference type="PROSITE" id="PS50059">
    <property type="entry name" value="FKBP_PPIASE"/>
    <property type="match status" value="1"/>
</dbReference>
<dbReference type="Gene3D" id="3.10.50.40">
    <property type="match status" value="1"/>
</dbReference>
<keyword evidence="9" id="KW-1185">Reference proteome</keyword>
<evidence type="ECO:0000256" key="2">
    <source>
        <dbReference type="ARBA" id="ARBA00006577"/>
    </source>
</evidence>
<proteinExistence type="inferred from homology"/>
<gene>
    <name evidence="8" type="ORF">HJ583_016770</name>
</gene>
<dbReference type="PANTHER" id="PTHR47861">
    <property type="entry name" value="FKBP-TYPE PEPTIDYL-PROLYL CIS-TRANS ISOMERASE SLYD"/>
    <property type="match status" value="1"/>
</dbReference>
<dbReference type="Proteomes" id="UP000778523">
    <property type="component" value="Unassembled WGS sequence"/>
</dbReference>
<accession>A0ABX2IIM8</accession>
<evidence type="ECO:0000256" key="4">
    <source>
        <dbReference type="ARBA" id="ARBA00023235"/>
    </source>
</evidence>
<evidence type="ECO:0000256" key="1">
    <source>
        <dbReference type="ARBA" id="ARBA00000971"/>
    </source>
</evidence>
<evidence type="ECO:0000256" key="6">
    <source>
        <dbReference type="RuleBase" id="RU003915"/>
    </source>
</evidence>
<evidence type="ECO:0000313" key="9">
    <source>
        <dbReference type="Proteomes" id="UP000778523"/>
    </source>
</evidence>
<evidence type="ECO:0000259" key="7">
    <source>
        <dbReference type="PROSITE" id="PS50059"/>
    </source>
</evidence>
<comment type="catalytic activity">
    <reaction evidence="1 5 6">
        <text>[protein]-peptidylproline (omega=180) = [protein]-peptidylproline (omega=0)</text>
        <dbReference type="Rhea" id="RHEA:16237"/>
        <dbReference type="Rhea" id="RHEA-COMP:10747"/>
        <dbReference type="Rhea" id="RHEA-COMP:10748"/>
        <dbReference type="ChEBI" id="CHEBI:83833"/>
        <dbReference type="ChEBI" id="CHEBI:83834"/>
        <dbReference type="EC" id="5.2.1.8"/>
    </reaction>
</comment>
<sequence>MSTIQPDSLVTLNVRIAHAESGTVMFSSFEATPMTLKLGTGELMPSIESRLLGLGAGHRETFRLESGEAFGPYRQELVEKVAREHVPASMELAEDTVFAFTAPDGSQYPGLVRKLTDEYALVDFNHPLAGHAVSVEVEVIGAI</sequence>
<dbReference type="Gene3D" id="2.40.10.330">
    <property type="match status" value="1"/>
</dbReference>
<dbReference type="Pfam" id="PF00254">
    <property type="entry name" value="FKBP_C"/>
    <property type="match status" value="1"/>
</dbReference>
<evidence type="ECO:0000256" key="5">
    <source>
        <dbReference type="PROSITE-ProRule" id="PRU00277"/>
    </source>
</evidence>
<comment type="similarity">
    <text evidence="2 6">Belongs to the FKBP-type PPIase family.</text>
</comment>
<dbReference type="EC" id="5.2.1.8" evidence="6"/>
<keyword evidence="4 5" id="KW-0413">Isomerase</keyword>
<dbReference type="GO" id="GO:0016853">
    <property type="term" value="F:isomerase activity"/>
    <property type="evidence" value="ECO:0007669"/>
    <property type="project" value="UniProtKB-KW"/>
</dbReference>
<dbReference type="InterPro" id="IPR046357">
    <property type="entry name" value="PPIase_dom_sf"/>
</dbReference>
<comment type="caution">
    <text evidence="8">The sequence shown here is derived from an EMBL/GenBank/DDBJ whole genome shotgun (WGS) entry which is preliminary data.</text>
</comment>
<feature type="domain" description="PPIase FKBP-type" evidence="7">
    <location>
        <begin position="7"/>
        <end position="92"/>
    </location>
</feature>
<organism evidence="8 9">
    <name type="scientific">Uliginosibacterium aquaticum</name>
    <dbReference type="NCBI Taxonomy" id="2731212"/>
    <lineage>
        <taxon>Bacteria</taxon>
        <taxon>Pseudomonadati</taxon>
        <taxon>Pseudomonadota</taxon>
        <taxon>Betaproteobacteria</taxon>
        <taxon>Rhodocyclales</taxon>
        <taxon>Zoogloeaceae</taxon>
        <taxon>Uliginosibacterium</taxon>
    </lineage>
</organism>
<dbReference type="PANTHER" id="PTHR47861:SF4">
    <property type="entry name" value="FKBP-TYPE 16 KDA PEPTIDYL-PROLYL CIS-TRANS ISOMERASE"/>
    <property type="match status" value="1"/>
</dbReference>
<protein>
    <recommendedName>
        <fullName evidence="6">Peptidyl-prolyl cis-trans isomerase</fullName>
        <ecNumber evidence="6">5.2.1.8</ecNumber>
    </recommendedName>
</protein>
<dbReference type="SUPFAM" id="SSF54534">
    <property type="entry name" value="FKBP-like"/>
    <property type="match status" value="1"/>
</dbReference>
<dbReference type="EMBL" id="JABCSC020000005">
    <property type="protein sequence ID" value="NSL56688.1"/>
    <property type="molecule type" value="Genomic_DNA"/>
</dbReference>